<feature type="binding site" evidence="14">
    <location>
        <position position="30"/>
    </location>
    <ligand>
        <name>Mg(2+)</name>
        <dbReference type="ChEBI" id="CHEBI:18420"/>
        <label>1</label>
    </ligand>
</feature>
<keyword evidence="9 14" id="KW-0686">Riboflavin biosynthesis</keyword>
<evidence type="ECO:0000256" key="9">
    <source>
        <dbReference type="ARBA" id="ARBA00022619"/>
    </source>
</evidence>
<comment type="catalytic activity">
    <reaction evidence="1 14">
        <text>D-ribulose 5-phosphate = (2S)-2-hydroxy-3-oxobutyl phosphate + formate + H(+)</text>
        <dbReference type="Rhea" id="RHEA:18457"/>
        <dbReference type="ChEBI" id="CHEBI:15378"/>
        <dbReference type="ChEBI" id="CHEBI:15740"/>
        <dbReference type="ChEBI" id="CHEBI:58121"/>
        <dbReference type="ChEBI" id="CHEBI:58830"/>
        <dbReference type="EC" id="4.1.99.12"/>
    </reaction>
</comment>
<evidence type="ECO:0000256" key="6">
    <source>
        <dbReference type="ARBA" id="ARBA00008976"/>
    </source>
</evidence>
<evidence type="ECO:0000256" key="8">
    <source>
        <dbReference type="ARBA" id="ARBA00018836"/>
    </source>
</evidence>
<keyword evidence="10 14" id="KW-0479">Metal-binding</keyword>
<evidence type="ECO:0000313" key="17">
    <source>
        <dbReference type="Proteomes" id="UP000543030"/>
    </source>
</evidence>
<dbReference type="HAMAP" id="MF_00180">
    <property type="entry name" value="RibB"/>
    <property type="match status" value="1"/>
</dbReference>
<dbReference type="FunFam" id="3.90.870.10:FF:000001">
    <property type="entry name" value="Riboflavin biosynthesis protein RibBA"/>
    <property type="match status" value="1"/>
</dbReference>
<dbReference type="Pfam" id="PF00925">
    <property type="entry name" value="GTP_cyclohydro2"/>
    <property type="match status" value="1"/>
</dbReference>
<comment type="similarity">
    <text evidence="14">Belongs to the DHBP synthase family.</text>
</comment>
<dbReference type="EC" id="4.1.99.12" evidence="7 14"/>
<evidence type="ECO:0000256" key="7">
    <source>
        <dbReference type="ARBA" id="ARBA00012153"/>
    </source>
</evidence>
<evidence type="ECO:0000256" key="11">
    <source>
        <dbReference type="ARBA" id="ARBA00022842"/>
    </source>
</evidence>
<dbReference type="Gene3D" id="3.40.50.10990">
    <property type="entry name" value="GTP cyclohydrolase II"/>
    <property type="match status" value="1"/>
</dbReference>
<dbReference type="NCBIfam" id="TIGR00506">
    <property type="entry name" value="ribB"/>
    <property type="match status" value="1"/>
</dbReference>
<evidence type="ECO:0000256" key="3">
    <source>
        <dbReference type="ARBA" id="ARBA00002284"/>
    </source>
</evidence>
<evidence type="ECO:0000259" key="15">
    <source>
        <dbReference type="Pfam" id="PF00925"/>
    </source>
</evidence>
<dbReference type="Pfam" id="PF00926">
    <property type="entry name" value="DHBP_synthase"/>
    <property type="match status" value="1"/>
</dbReference>
<keyword evidence="17" id="KW-1185">Reference proteome</keyword>
<feature type="binding site" evidence="14">
    <location>
        <position position="34"/>
    </location>
    <ligand>
        <name>D-ribulose 5-phosphate</name>
        <dbReference type="ChEBI" id="CHEBI:58121"/>
    </ligand>
</feature>
<comment type="similarity">
    <text evidence="5">In the N-terminal section; belongs to the DHBP synthase family.</text>
</comment>
<evidence type="ECO:0000256" key="4">
    <source>
        <dbReference type="ARBA" id="ARBA00004904"/>
    </source>
</evidence>
<gene>
    <name evidence="14" type="primary">ribB</name>
    <name evidence="16" type="ORF">HNQ50_000969</name>
</gene>
<evidence type="ECO:0000256" key="10">
    <source>
        <dbReference type="ARBA" id="ARBA00022723"/>
    </source>
</evidence>
<feature type="binding site" evidence="14">
    <location>
        <begin position="29"/>
        <end position="30"/>
    </location>
    <ligand>
        <name>D-ribulose 5-phosphate</name>
        <dbReference type="ChEBI" id="CHEBI:58121"/>
    </ligand>
</feature>
<dbReference type="GO" id="GO:0000287">
    <property type="term" value="F:magnesium ion binding"/>
    <property type="evidence" value="ECO:0007669"/>
    <property type="project" value="UniProtKB-UniRule"/>
</dbReference>
<comment type="cofactor">
    <cofactor evidence="2">
        <name>Mn(2+)</name>
        <dbReference type="ChEBI" id="CHEBI:29035"/>
    </cofactor>
</comment>
<keyword evidence="11 14" id="KW-0460">Magnesium</keyword>
<evidence type="ECO:0000256" key="5">
    <source>
        <dbReference type="ARBA" id="ARBA00005520"/>
    </source>
</evidence>
<comment type="cofactor">
    <cofactor evidence="14">
        <name>Mg(2+)</name>
        <dbReference type="ChEBI" id="CHEBI:18420"/>
    </cofactor>
    <cofactor evidence="14">
        <name>Mn(2+)</name>
        <dbReference type="ChEBI" id="CHEBI:29035"/>
    </cofactor>
    <text evidence="14">Binds 2 divalent metal cations per subunit. Magnesium or manganese.</text>
</comment>
<evidence type="ECO:0000256" key="1">
    <source>
        <dbReference type="ARBA" id="ARBA00000141"/>
    </source>
</evidence>
<evidence type="ECO:0000256" key="2">
    <source>
        <dbReference type="ARBA" id="ARBA00001936"/>
    </source>
</evidence>
<comment type="function">
    <text evidence="3 14">Catalyzes the conversion of D-ribulose 5-phosphate to formate and 3,4-dihydroxy-2-butanone 4-phosphate.</text>
</comment>
<proteinExistence type="inferred from homology"/>
<comment type="subunit">
    <text evidence="14">Homodimer.</text>
</comment>
<dbReference type="Gene3D" id="3.90.870.10">
    <property type="entry name" value="DHBP synthase"/>
    <property type="match status" value="1"/>
</dbReference>
<dbReference type="GO" id="GO:0005829">
    <property type="term" value="C:cytosol"/>
    <property type="evidence" value="ECO:0007669"/>
    <property type="project" value="TreeGrafter"/>
</dbReference>
<dbReference type="EMBL" id="JACHHN010000002">
    <property type="protein sequence ID" value="MBB5190247.1"/>
    <property type="molecule type" value="Genomic_DNA"/>
</dbReference>
<keyword evidence="16" id="KW-0378">Hydrolase</keyword>
<dbReference type="InterPro" id="IPR017945">
    <property type="entry name" value="DHBP_synth_RibB-like_a/b_dom"/>
</dbReference>
<feature type="binding site" evidence="14">
    <location>
        <position position="145"/>
    </location>
    <ligand>
        <name>Mg(2+)</name>
        <dbReference type="ChEBI" id="CHEBI:18420"/>
        <label>2</label>
    </ligand>
</feature>
<evidence type="ECO:0000256" key="13">
    <source>
        <dbReference type="ARBA" id="ARBA00023239"/>
    </source>
</evidence>
<evidence type="ECO:0000313" key="16">
    <source>
        <dbReference type="EMBL" id="MBB5190247.1"/>
    </source>
</evidence>
<keyword evidence="12 14" id="KW-0464">Manganese</keyword>
<dbReference type="RefSeq" id="WP_184098143.1">
    <property type="nucleotide sequence ID" value="NZ_JACHHN010000002.1"/>
</dbReference>
<feature type="site" description="Essential for catalytic activity" evidence="14">
    <location>
        <position position="128"/>
    </location>
</feature>
<name>A0A840RBF0_9NEIS</name>
<dbReference type="PANTHER" id="PTHR21327">
    <property type="entry name" value="GTP CYCLOHYDROLASE II-RELATED"/>
    <property type="match status" value="1"/>
</dbReference>
<feature type="binding site" evidence="14">
    <location>
        <begin position="142"/>
        <end position="146"/>
    </location>
    <ligand>
        <name>D-ribulose 5-phosphate</name>
        <dbReference type="ChEBI" id="CHEBI:58121"/>
    </ligand>
</feature>
<feature type="binding site" evidence="14">
    <location>
        <position position="30"/>
    </location>
    <ligand>
        <name>Mg(2+)</name>
        <dbReference type="ChEBI" id="CHEBI:18420"/>
        <label>2</label>
    </ligand>
</feature>
<sequence>MAASISPIKDIIADIRAGKMVILVDEEDRENEGDLVLAADYVTPEAINFMAKYGRGLICLTLSAERCQQLALPLMVNNNGSSHGTNFTVSIEAAEGVSTGISAHDRALTIRKAVAFDAKPGDLVSPGHVFPLLAQPGGVLVRAGHTEAGSDLAMLGGLSPASVICEIMNDDGTMARLPELLAFAAEHDIKIGTIADLIHYRSQTETLIECKGRRTVETFAGDFELAVFRDKLTETTHLALVKGTPSPDTETLVRVHEPASLIDWLDLSHSGHSWNVRESLDAIAKADSGVMILLHRTEDGNDLLARALPELKLEQVRKWDMRTYGIGAQMLKSLGVGKMRLLSPERKIPSMTGFGLEITGFELPRCAEK</sequence>
<evidence type="ECO:0000256" key="12">
    <source>
        <dbReference type="ARBA" id="ARBA00023211"/>
    </source>
</evidence>
<dbReference type="PANTHER" id="PTHR21327:SF34">
    <property type="entry name" value="3,4-DIHYDROXY-2-BUTANONE 4-PHOSPHATE SYNTHASE"/>
    <property type="match status" value="1"/>
</dbReference>
<dbReference type="GO" id="GO:0003935">
    <property type="term" value="F:GTP cyclohydrolase II activity"/>
    <property type="evidence" value="ECO:0007669"/>
    <property type="project" value="TreeGrafter"/>
</dbReference>
<organism evidence="16 17">
    <name type="scientific">Silvimonas terrae</name>
    <dbReference type="NCBI Taxonomy" id="300266"/>
    <lineage>
        <taxon>Bacteria</taxon>
        <taxon>Pseudomonadati</taxon>
        <taxon>Pseudomonadota</taxon>
        <taxon>Betaproteobacteria</taxon>
        <taxon>Neisseriales</taxon>
        <taxon>Chitinibacteraceae</taxon>
        <taxon>Silvimonas</taxon>
    </lineage>
</organism>
<accession>A0A840RBF0</accession>
<feature type="site" description="Essential for catalytic activity" evidence="14">
    <location>
        <position position="166"/>
    </location>
</feature>
<dbReference type="InterPro" id="IPR036144">
    <property type="entry name" value="RibA-like_sf"/>
</dbReference>
<dbReference type="PIRSF" id="PIRSF001259">
    <property type="entry name" value="RibA"/>
    <property type="match status" value="1"/>
</dbReference>
<dbReference type="AlphaFoldDB" id="A0A840RBF0"/>
<evidence type="ECO:0000256" key="14">
    <source>
        <dbReference type="HAMAP-Rule" id="MF_00180"/>
    </source>
</evidence>
<dbReference type="GO" id="GO:0009231">
    <property type="term" value="P:riboflavin biosynthetic process"/>
    <property type="evidence" value="ECO:0007669"/>
    <property type="project" value="UniProtKB-UniRule"/>
</dbReference>
<dbReference type="NCBIfam" id="NF010626">
    <property type="entry name" value="PRK14019.1"/>
    <property type="match status" value="1"/>
</dbReference>
<comment type="pathway">
    <text evidence="4 14">Cofactor biosynthesis; riboflavin biosynthesis; 2-hydroxy-3-oxobutyl phosphate from D-ribulose 5-phosphate: step 1/1.</text>
</comment>
<protein>
    <recommendedName>
        <fullName evidence="8 14">3,4-dihydroxy-2-butanone 4-phosphate synthase</fullName>
        <shortName evidence="14">DHBP synthase</shortName>
        <ecNumber evidence="7 14">4.1.99.12</ecNumber>
    </recommendedName>
</protein>
<dbReference type="UniPathway" id="UPA00275">
    <property type="reaction ID" value="UER00399"/>
</dbReference>
<dbReference type="GO" id="GO:0008686">
    <property type="term" value="F:3,4-dihydroxy-2-butanone-4-phosphate synthase activity"/>
    <property type="evidence" value="ECO:0007669"/>
    <property type="project" value="UniProtKB-UniRule"/>
</dbReference>
<dbReference type="InterPro" id="IPR032677">
    <property type="entry name" value="GTP_cyclohydro_II"/>
</dbReference>
<dbReference type="SUPFAM" id="SSF142695">
    <property type="entry name" value="RibA-like"/>
    <property type="match status" value="1"/>
</dbReference>
<dbReference type="SUPFAM" id="SSF55821">
    <property type="entry name" value="YrdC/RibB"/>
    <property type="match status" value="1"/>
</dbReference>
<keyword evidence="13 14" id="KW-0456">Lyase</keyword>
<dbReference type="InterPro" id="IPR000422">
    <property type="entry name" value="DHBP_synthase_RibB"/>
</dbReference>
<dbReference type="GO" id="GO:0030145">
    <property type="term" value="F:manganese ion binding"/>
    <property type="evidence" value="ECO:0007669"/>
    <property type="project" value="UniProtKB-UniRule"/>
</dbReference>
<comment type="similarity">
    <text evidence="6">In the C-terminal section; belongs to the GTP cyclohydrolase II family.</text>
</comment>
<comment type="caution">
    <text evidence="16">The sequence shown here is derived from an EMBL/GenBank/DDBJ whole genome shotgun (WGS) entry which is preliminary data.</text>
</comment>
<reference evidence="16 17" key="1">
    <citation type="submission" date="2020-08" db="EMBL/GenBank/DDBJ databases">
        <title>Genomic Encyclopedia of Type Strains, Phase IV (KMG-IV): sequencing the most valuable type-strain genomes for metagenomic binning, comparative biology and taxonomic classification.</title>
        <authorList>
            <person name="Goeker M."/>
        </authorList>
    </citation>
    <scope>NUCLEOTIDE SEQUENCE [LARGE SCALE GENOMIC DNA]</scope>
    <source>
        <strain evidence="16 17">DSM 18233</strain>
    </source>
</reference>
<dbReference type="Proteomes" id="UP000543030">
    <property type="component" value="Unassembled WGS sequence"/>
</dbReference>
<feature type="domain" description="GTP cyclohydrolase II" evidence="15">
    <location>
        <begin position="213"/>
        <end position="360"/>
    </location>
</feature>